<reference evidence="1 2" key="1">
    <citation type="submission" date="2013-09" db="EMBL/GenBank/DDBJ databases">
        <authorList>
            <person name="Durkin A.S."/>
            <person name="Haft D.R."/>
            <person name="McCorrison J."/>
            <person name="Torralba M."/>
            <person name="Gillis M."/>
            <person name="Haft D.H."/>
            <person name="Methe B."/>
            <person name="Sutton G."/>
            <person name="Nelson K.E."/>
        </authorList>
    </citation>
    <scope>NUCLEOTIDE SEQUENCE [LARGE SCALE GENOMIC DNA]</scope>
    <source>
        <strain evidence="1 2">BV3C16-1</strain>
    </source>
</reference>
<evidence type="ECO:0000313" key="1">
    <source>
        <dbReference type="EMBL" id="ERT60736.1"/>
    </source>
</evidence>
<evidence type="ECO:0000313" key="2">
    <source>
        <dbReference type="Proteomes" id="UP000017090"/>
    </source>
</evidence>
<dbReference type="EMBL" id="AWXA01000016">
    <property type="protein sequence ID" value="ERT60736.1"/>
    <property type="molecule type" value="Genomic_DNA"/>
</dbReference>
<name>U7UN99_9FIRM</name>
<proteinExistence type="predicted"/>
<keyword evidence="2" id="KW-1185">Reference proteome</keyword>
<dbReference type="AlphaFoldDB" id="U7UN99"/>
<gene>
    <name evidence="1" type="ORF">HMPREF1250_0216</name>
</gene>
<accession>U7UN99</accession>
<dbReference type="PATRIC" id="fig|1111454.3.peg.791"/>
<dbReference type="Proteomes" id="UP000017090">
    <property type="component" value="Unassembled WGS sequence"/>
</dbReference>
<comment type="caution">
    <text evidence="1">The sequence shown here is derived from an EMBL/GenBank/DDBJ whole genome shotgun (WGS) entry which is preliminary data.</text>
</comment>
<sequence length="67" mass="7986">MFGYRKQSVFRPYFSKNRLLVKVSSPHQRHRQQVLPIPLPGGCNEKRLRREKQACRRHFPLLSCLVP</sequence>
<organism evidence="1 2">
    <name type="scientific">Megasphaera vaginalis</name>
    <name type="common">ex Srinivasan et al. 2021</name>
    <dbReference type="NCBI Taxonomy" id="1111454"/>
    <lineage>
        <taxon>Bacteria</taxon>
        <taxon>Bacillati</taxon>
        <taxon>Bacillota</taxon>
        <taxon>Negativicutes</taxon>
        <taxon>Veillonellales</taxon>
        <taxon>Veillonellaceae</taxon>
        <taxon>Megasphaera</taxon>
    </lineage>
</organism>
<protein>
    <submittedName>
        <fullName evidence="1">Uncharacterized protein</fullName>
    </submittedName>
</protein>